<dbReference type="EMBL" id="PDLM01000013">
    <property type="protein sequence ID" value="RDW63748.1"/>
    <property type="molecule type" value="Genomic_DNA"/>
</dbReference>
<feature type="compositionally biased region" description="Polar residues" evidence="1">
    <location>
        <begin position="1"/>
        <end position="11"/>
    </location>
</feature>
<reference evidence="2 3" key="1">
    <citation type="journal article" date="2018" name="IMA Fungus">
        <title>IMA Genome-F 9: Draft genome sequence of Annulohypoxylon stygium, Aspergillus mulundensis, Berkeleyomyces basicola (syn. Thielaviopsis basicola), Ceratocystis smalleyi, two Cercospora beticola strains, Coleophoma cylindrospora, Fusarium fracticaudum, Phialophora cf. hyalina, and Morchella septimelata.</title>
        <authorList>
            <person name="Wingfield B.D."/>
            <person name="Bills G.F."/>
            <person name="Dong Y."/>
            <person name="Huang W."/>
            <person name="Nel W.J."/>
            <person name="Swalarsk-Parry B.S."/>
            <person name="Vaghefi N."/>
            <person name="Wilken P.M."/>
            <person name="An Z."/>
            <person name="de Beer Z.W."/>
            <person name="De Vos L."/>
            <person name="Chen L."/>
            <person name="Duong T.A."/>
            <person name="Gao Y."/>
            <person name="Hammerbacher A."/>
            <person name="Kikkert J.R."/>
            <person name="Li Y."/>
            <person name="Li H."/>
            <person name="Li K."/>
            <person name="Li Q."/>
            <person name="Liu X."/>
            <person name="Ma X."/>
            <person name="Naidoo K."/>
            <person name="Pethybridge S.J."/>
            <person name="Sun J."/>
            <person name="Steenkamp E.T."/>
            <person name="van der Nest M.A."/>
            <person name="van Wyk S."/>
            <person name="Wingfield M.J."/>
            <person name="Xiong C."/>
            <person name="Yue Q."/>
            <person name="Zhang X."/>
        </authorList>
    </citation>
    <scope>NUCLEOTIDE SEQUENCE [LARGE SCALE GENOMIC DNA]</scope>
    <source>
        <strain evidence="2 3">BP6252</strain>
    </source>
</reference>
<dbReference type="Gene3D" id="3.40.50.150">
    <property type="entry name" value="Vaccinia Virus protein VP39"/>
    <property type="match status" value="1"/>
</dbReference>
<dbReference type="PANTHER" id="PTHR43591:SF10">
    <property type="entry name" value="ABC TRANSMEMBRANE TYPE-1 DOMAIN-CONTAINING PROTEIN-RELATED"/>
    <property type="match status" value="1"/>
</dbReference>
<dbReference type="Pfam" id="PF13489">
    <property type="entry name" value="Methyltransf_23"/>
    <property type="match status" value="1"/>
</dbReference>
<dbReference type="STRING" id="1849047.A0A3D8QPZ2"/>
<accession>A0A3D8QPZ2</accession>
<evidence type="ECO:0000313" key="3">
    <source>
        <dbReference type="Proteomes" id="UP000256645"/>
    </source>
</evidence>
<proteinExistence type="predicted"/>
<dbReference type="AlphaFoldDB" id="A0A3D8QPZ2"/>
<dbReference type="PANTHER" id="PTHR43591">
    <property type="entry name" value="METHYLTRANSFERASE"/>
    <property type="match status" value="1"/>
</dbReference>
<protein>
    <submittedName>
        <fullName evidence="2">Uncharacterized protein</fullName>
    </submittedName>
</protein>
<feature type="region of interest" description="Disordered" evidence="1">
    <location>
        <begin position="1"/>
        <end position="50"/>
    </location>
</feature>
<evidence type="ECO:0000256" key="1">
    <source>
        <dbReference type="SAM" id="MobiDB-lite"/>
    </source>
</evidence>
<name>A0A3D8QPZ2_9HELO</name>
<dbReference type="GO" id="GO:0008168">
    <property type="term" value="F:methyltransferase activity"/>
    <property type="evidence" value="ECO:0007669"/>
    <property type="project" value="TreeGrafter"/>
</dbReference>
<dbReference type="OrthoDB" id="2013972at2759"/>
<dbReference type="CDD" id="cd02440">
    <property type="entry name" value="AdoMet_MTases"/>
    <property type="match status" value="1"/>
</dbReference>
<evidence type="ECO:0000313" key="2">
    <source>
        <dbReference type="EMBL" id="RDW63748.1"/>
    </source>
</evidence>
<dbReference type="SUPFAM" id="SSF53335">
    <property type="entry name" value="S-adenosyl-L-methionine-dependent methyltransferases"/>
    <property type="match status" value="1"/>
</dbReference>
<keyword evidence="3" id="KW-1185">Reference proteome</keyword>
<comment type="caution">
    <text evidence="2">The sequence shown here is derived from an EMBL/GenBank/DDBJ whole genome shotgun (WGS) entry which is preliminary data.</text>
</comment>
<dbReference type="Proteomes" id="UP000256645">
    <property type="component" value="Unassembled WGS sequence"/>
</dbReference>
<feature type="compositionally biased region" description="Low complexity" evidence="1">
    <location>
        <begin position="18"/>
        <end position="29"/>
    </location>
</feature>
<sequence>MSGITAQAGENTSEDVVAATSTAQTAGQSNIAEANPSAGEDSDSALGEWTSSSTVSISDTIRNYRELHGRTYHNFGNTEYWGPNDDAANEQLDIGHHMNNLILDNKLFLAPIGKTPQRVLDVGTGTGIWAIDFADEFPSAEVIGTDISPIQPSWVPPNLRFYIDDAQLEWTFPENHFDLVHMRTMIGSIDDWPLLYKRAFKSIKPGGYFEDSETDIRIRSDNGSVPPGSPMYDWGELFIGAGEKMGRTFLVAERAKKLLEEAGFVDVVEHTVKVPIGSWPQDDRMKELGRWNLLFLTTGLESMGMYLLMHILGWEYAAVQAYLEKMRTALLSKDHQAYVNISTFYARKPEDIPA</sequence>
<dbReference type="InterPro" id="IPR029063">
    <property type="entry name" value="SAM-dependent_MTases_sf"/>
</dbReference>
<gene>
    <name evidence="2" type="ORF">BP6252_11293</name>
</gene>
<organism evidence="2 3">
    <name type="scientific">Coleophoma cylindrospora</name>
    <dbReference type="NCBI Taxonomy" id="1849047"/>
    <lineage>
        <taxon>Eukaryota</taxon>
        <taxon>Fungi</taxon>
        <taxon>Dikarya</taxon>
        <taxon>Ascomycota</taxon>
        <taxon>Pezizomycotina</taxon>
        <taxon>Leotiomycetes</taxon>
        <taxon>Helotiales</taxon>
        <taxon>Dermateaceae</taxon>
        <taxon>Coleophoma</taxon>
    </lineage>
</organism>